<dbReference type="AlphaFoldDB" id="A0A323UFI3"/>
<feature type="non-terminal residue" evidence="1">
    <location>
        <position position="1"/>
    </location>
</feature>
<evidence type="ECO:0000313" key="2">
    <source>
        <dbReference type="Proteomes" id="UP000248134"/>
    </source>
</evidence>
<dbReference type="Proteomes" id="UP000248134">
    <property type="component" value="Unassembled WGS sequence"/>
</dbReference>
<reference evidence="1 2" key="1">
    <citation type="submission" date="2018-06" db="EMBL/GenBank/DDBJ databases">
        <title>Draft Whole-Genome Sequence of the purple photosynthetic bacterium Rhodospeudomonas palustris XCP.</title>
        <authorList>
            <person name="Rayyan A."/>
            <person name="Meyer T.E."/>
            <person name="Kyndt J.A."/>
        </authorList>
    </citation>
    <scope>NUCLEOTIDE SEQUENCE [LARGE SCALE GENOMIC DNA]</scope>
    <source>
        <strain evidence="1 2">XCP</strain>
    </source>
</reference>
<accession>A0A323UFI3</accession>
<gene>
    <name evidence="1" type="ORF">DNX69_12345</name>
</gene>
<sequence length="77" mass="9205">WRTVVWREGSADFLSSRFARVRVSVGHNKLIPETLRPEWLLVEWPEDETEPTKYWLATLPETIGFRPLVDLAKLRWR</sequence>
<organism evidence="1 2">
    <name type="scientific">Rhodopseudomonas palustris</name>
    <dbReference type="NCBI Taxonomy" id="1076"/>
    <lineage>
        <taxon>Bacteria</taxon>
        <taxon>Pseudomonadati</taxon>
        <taxon>Pseudomonadota</taxon>
        <taxon>Alphaproteobacteria</taxon>
        <taxon>Hyphomicrobiales</taxon>
        <taxon>Nitrobacteraceae</taxon>
        <taxon>Rhodopseudomonas</taxon>
    </lineage>
</organism>
<dbReference type="EMBL" id="QKQS01000017">
    <property type="protein sequence ID" value="PZA11682.1"/>
    <property type="molecule type" value="Genomic_DNA"/>
</dbReference>
<name>A0A323UFI3_RHOPL</name>
<proteinExistence type="predicted"/>
<evidence type="ECO:0000313" key="1">
    <source>
        <dbReference type="EMBL" id="PZA11682.1"/>
    </source>
</evidence>
<protein>
    <submittedName>
        <fullName evidence="1">IS701 family transposase</fullName>
    </submittedName>
</protein>
<comment type="caution">
    <text evidence="1">The sequence shown here is derived from an EMBL/GenBank/DDBJ whole genome shotgun (WGS) entry which is preliminary data.</text>
</comment>
<feature type="non-terminal residue" evidence="1">
    <location>
        <position position="77"/>
    </location>
</feature>